<sequence>MESDQLRVGNIKAQVVVCGKFYVVFNTAIASKLCSHKGFVVLPGIVFGHDQLWEQSLLAMDVNDNACCLTERVVWTSFASRLAPRGLSVYQARSKIAAIP</sequence>
<evidence type="ECO:0000313" key="2">
    <source>
        <dbReference type="Proteomes" id="UP000218595"/>
    </source>
</evidence>
<keyword evidence="2" id="KW-1185">Reference proteome</keyword>
<accession>A0ABM7RUW1</accession>
<evidence type="ECO:0008006" key="3">
    <source>
        <dbReference type="Google" id="ProtNLM"/>
    </source>
</evidence>
<organism evidence="1 2">
    <name type="scientific">Pseudomonas izuensis</name>
    <dbReference type="NCBI Taxonomy" id="2684212"/>
    <lineage>
        <taxon>Bacteria</taxon>
        <taxon>Pseudomonadati</taxon>
        <taxon>Pseudomonadota</taxon>
        <taxon>Gammaproteobacteria</taxon>
        <taxon>Pseudomonadales</taxon>
        <taxon>Pseudomonadaceae</taxon>
        <taxon>Pseudomonas</taxon>
    </lineage>
</organism>
<evidence type="ECO:0000313" key="1">
    <source>
        <dbReference type="EMBL" id="BCX69554.1"/>
    </source>
</evidence>
<gene>
    <name evidence="1" type="ORF">LAB08_R42010</name>
</gene>
<reference evidence="1 2" key="1">
    <citation type="submission" date="2016-04" db="EMBL/GenBank/DDBJ databases">
        <title>Complete genome sequence of Pseudomonas sp. LAB-08 isolated from TCE contaminated aquifer soil.</title>
        <authorList>
            <person name="Dohra H."/>
            <person name="Suzuki K."/>
            <person name="Fatma A."/>
            <person name="Inuzuka Y."/>
            <person name="Honjo M."/>
            <person name="Tashiro Y."/>
            <person name="Futamata H."/>
        </authorList>
    </citation>
    <scope>NUCLEOTIDE SEQUENCE [LARGE SCALE GENOMIC DNA]</scope>
    <source>
        <strain evidence="1 2">LAB-08</strain>
    </source>
</reference>
<protein>
    <recommendedName>
        <fullName evidence="3">Transposase</fullName>
    </recommendedName>
</protein>
<name>A0ABM7RUW1_9PSED</name>
<dbReference type="EMBL" id="AP017423">
    <property type="protein sequence ID" value="BCX69554.1"/>
    <property type="molecule type" value="Genomic_DNA"/>
</dbReference>
<proteinExistence type="predicted"/>
<dbReference type="RefSeq" id="WP_096509895.1">
    <property type="nucleotide sequence ID" value="NZ_AP017423.2"/>
</dbReference>
<dbReference type="Proteomes" id="UP000218595">
    <property type="component" value="Chromosome"/>
</dbReference>